<dbReference type="Proteomes" id="UP000292544">
    <property type="component" value="Unassembled WGS sequence"/>
</dbReference>
<dbReference type="SUPFAM" id="SSF48452">
    <property type="entry name" value="TPR-like"/>
    <property type="match status" value="1"/>
</dbReference>
<protein>
    <recommendedName>
        <fullName evidence="1">MalT-like winged helix domain-containing protein</fullName>
    </recommendedName>
</protein>
<sequence>MQATLLSQSKTSLGDEWRFQPPALPRPLIIKQKLLNQLAETPLVASVVAPSGYGKTVLSAQLFAQWQGMRAWCTFADIDLRLHDLVRILIGACQHALQFDEALLQRIQQGLIDDPKSLLESLLQQLADNPTPTLLILDNLPKIDTQDTLSALDQLIEQWPKQHKLLINSSATEWQKHLSITNIAALCSPALNTIRFDDKETIALLGDSLSPALQSLALPFIDGSPAITWIAKNACLNKQELEAINSPEELIEHGQKKITAALPPAAREFILASSLMDYFNLTLVEQMLEQDCHSLLPGLLKQQLLLGQNDDQGWFHFHQLWRVKLRQVLLSENADLAKGLVRRAATWWMDHKQPKQAIYLARTTDDVQLMQQLVAEHGWLMFQRGYHQLLKETLLAIPETIRKQDPALLMVAAKVLLIDDVPAAHQALDQLAAHIVDNSEASRAIKVSHACLTATYALKECDLPLLRQYAKTAYELAPVAPDILVPSAYAALAEQLWLEGDIEKARFLWLGALQEAKKRNYVTDLLWQLHFVATTFFYQGNAGAVARFYNEAHELEKRNQLVYNDALWCIYRTEAELALLRGNWEVAIADTQQAMHITRSWPEEAQLPCLVLTALHHLATQGDNHGFAEQIAQIERITRDYQHHPFVRHRAEQLLLHCWHKQNDGVKMQRWLSEQLNQIHGRTLFDLHHRRNIAQAHLYCGDIEAAEELAEQTAIMAAEYTAHAEQLSAQFIWLQTQASVATTEIDIYLHTLQQQQRLGEITLYAEVFRGWLPRFNIGDESYRIIQAHLPPSSH</sequence>
<dbReference type="InterPro" id="IPR011990">
    <property type="entry name" value="TPR-like_helical_dom_sf"/>
</dbReference>
<proteinExistence type="predicted"/>
<dbReference type="Pfam" id="PF25873">
    <property type="entry name" value="WHD_MalT"/>
    <property type="match status" value="1"/>
</dbReference>
<gene>
    <name evidence="2" type="ORF">EXY25_16110</name>
</gene>
<evidence type="ECO:0000259" key="1">
    <source>
        <dbReference type="Pfam" id="PF25873"/>
    </source>
</evidence>
<organism evidence="2 3">
    <name type="scientific">Corallincola spongiicola</name>
    <dbReference type="NCBI Taxonomy" id="2520508"/>
    <lineage>
        <taxon>Bacteria</taxon>
        <taxon>Pseudomonadati</taxon>
        <taxon>Pseudomonadota</taxon>
        <taxon>Gammaproteobacteria</taxon>
        <taxon>Alteromonadales</taxon>
        <taxon>Psychromonadaceae</taxon>
        <taxon>Corallincola</taxon>
    </lineage>
</organism>
<name>A0ABY1WLP0_9GAMM</name>
<dbReference type="SUPFAM" id="SSF52540">
    <property type="entry name" value="P-loop containing nucleoside triphosphate hydrolases"/>
    <property type="match status" value="1"/>
</dbReference>
<dbReference type="EMBL" id="SHLY01000007">
    <property type="protein sequence ID" value="TAA41763.1"/>
    <property type="molecule type" value="Genomic_DNA"/>
</dbReference>
<accession>A0ABY1WLP0</accession>
<keyword evidence="3" id="KW-1185">Reference proteome</keyword>
<dbReference type="InterPro" id="IPR027417">
    <property type="entry name" value="P-loop_NTPase"/>
</dbReference>
<comment type="caution">
    <text evidence="2">The sequence shown here is derived from an EMBL/GenBank/DDBJ whole genome shotgun (WGS) entry which is preliminary data.</text>
</comment>
<evidence type="ECO:0000313" key="3">
    <source>
        <dbReference type="Proteomes" id="UP000292544"/>
    </source>
</evidence>
<evidence type="ECO:0000313" key="2">
    <source>
        <dbReference type="EMBL" id="TAA41763.1"/>
    </source>
</evidence>
<dbReference type="Gene3D" id="1.25.40.10">
    <property type="entry name" value="Tetratricopeptide repeat domain"/>
    <property type="match status" value="1"/>
</dbReference>
<dbReference type="InterPro" id="IPR059106">
    <property type="entry name" value="WHD_MalT"/>
</dbReference>
<dbReference type="RefSeq" id="WP_130567665.1">
    <property type="nucleotide sequence ID" value="NZ_SHLY01000007.1"/>
</dbReference>
<reference evidence="3" key="1">
    <citation type="submission" date="2019-02" db="EMBL/GenBank/DDBJ databases">
        <title>Draft genome sequence of Muricauda sp. 176CP4-71.</title>
        <authorList>
            <person name="Park J.-S."/>
        </authorList>
    </citation>
    <scope>NUCLEOTIDE SEQUENCE [LARGE SCALE GENOMIC DNA]</scope>
    <source>
        <strain evidence="3">176GS2-150</strain>
    </source>
</reference>
<dbReference type="Gene3D" id="3.40.50.300">
    <property type="entry name" value="P-loop containing nucleotide triphosphate hydrolases"/>
    <property type="match status" value="1"/>
</dbReference>
<feature type="domain" description="MalT-like winged helix" evidence="1">
    <location>
        <begin position="257"/>
        <end position="335"/>
    </location>
</feature>